<protein>
    <recommendedName>
        <fullName evidence="17">Flavohemoprotein</fullName>
    </recommendedName>
    <alternativeName>
        <fullName evidence="17">Flavohemoglobin</fullName>
    </alternativeName>
    <alternativeName>
        <fullName evidence="17">Hemoglobin-like protein</fullName>
    </alternativeName>
    <alternativeName>
        <fullName evidence="17">Nitric oxide dioxygenase</fullName>
        <shortName evidence="17">NO oxygenase</shortName>
        <shortName evidence="17">NOD</shortName>
        <ecNumber evidence="17">1.14.12.17</ecNumber>
    </alternativeName>
</protein>
<sequence length="435" mass="49065">MLDSQTIATVKSTIPLLSATGPKLTAHFYDRMFTHHPELKDIFNMNNQRNGDQRQALFDAICAYVNNIENLAALRPAVEHIAQKHTSYNIQPNQYDIVGSHLLATLDEMFSPSQEVLDAWGKAYGVLAKVFIQREAQIYQQSETDNGGWRNLRAFCIVKKQPQSDVICSLELAPVDGCQVVDFKPGQYLAVYIKHDSLEYQEIRQYSLTTAPNGKFYHIAVKREDQGKVSNYLHQQAQEGDVIYIAPPHGDFFLEAEAETPIALISAGVGQTPMLSMLHALHDSQHQAEIHWLHAAENGAVHAFASEVADIAGRMPHLNRHIWYRQPGADDVEGRDYHRQGLMDLNALSDALSNPQMHYYFCGPVPFMQHVAKQLLAMGVEAECIHYECFGPHKVLQSIRARFANRALSLFLLQPAHLLRQRLGYRRNPVAPIPP</sequence>
<dbReference type="InterPro" id="IPR017927">
    <property type="entry name" value="FAD-bd_FR_type"/>
</dbReference>
<dbReference type="InterPro" id="IPR008333">
    <property type="entry name" value="Cbr1-like_FAD-bd_dom"/>
</dbReference>
<comment type="catalytic activity">
    <reaction evidence="15 17">
        <text>2 nitric oxide + NADH + 2 O2 = 2 nitrate + NAD(+) + H(+)</text>
        <dbReference type="Rhea" id="RHEA:19469"/>
        <dbReference type="ChEBI" id="CHEBI:15378"/>
        <dbReference type="ChEBI" id="CHEBI:15379"/>
        <dbReference type="ChEBI" id="CHEBI:16480"/>
        <dbReference type="ChEBI" id="CHEBI:17632"/>
        <dbReference type="ChEBI" id="CHEBI:57540"/>
        <dbReference type="ChEBI" id="CHEBI:57945"/>
        <dbReference type="EC" id="1.14.12.17"/>
    </reaction>
</comment>
<dbReference type="Pfam" id="PF00175">
    <property type="entry name" value="NAD_binding_1"/>
    <property type="match status" value="1"/>
</dbReference>
<dbReference type="PRINTS" id="PR00410">
    <property type="entry name" value="PHEHYDRXLASE"/>
</dbReference>
<gene>
    <name evidence="17 20" type="primary">hmp</name>
    <name evidence="20" type="ORF">SSYIS1_22990</name>
</gene>
<dbReference type="SUPFAM" id="SSF63380">
    <property type="entry name" value="Riboflavin synthase domain-like"/>
    <property type="match status" value="1"/>
</dbReference>
<evidence type="ECO:0000256" key="4">
    <source>
        <dbReference type="ARBA" id="ARBA00022575"/>
    </source>
</evidence>
<dbReference type="SUPFAM" id="SSF52343">
    <property type="entry name" value="Ferredoxin reductase-like, C-terminal NADP-linked domain"/>
    <property type="match status" value="1"/>
</dbReference>
<dbReference type="InterPro" id="IPR023950">
    <property type="entry name" value="Hmp"/>
</dbReference>
<dbReference type="GO" id="GO:0005344">
    <property type="term" value="F:oxygen carrier activity"/>
    <property type="evidence" value="ECO:0007669"/>
    <property type="project" value="UniProtKB-UniRule"/>
</dbReference>
<dbReference type="Gene3D" id="3.40.50.80">
    <property type="entry name" value="Nucleotide-binding domain of ferredoxin-NADP reductase (FNR) module"/>
    <property type="match status" value="1"/>
</dbReference>
<dbReference type="EC" id="1.14.12.17" evidence="17"/>
<accession>A0A455VPB3</accession>
<dbReference type="GO" id="GO:0046210">
    <property type="term" value="P:nitric oxide catabolic process"/>
    <property type="evidence" value="ECO:0007669"/>
    <property type="project" value="TreeGrafter"/>
</dbReference>
<keyword evidence="12 17" id="KW-0408">Iron</keyword>
<feature type="binding site" evidence="17">
    <location>
        <begin position="389"/>
        <end position="392"/>
    </location>
    <ligand>
        <name>FAD</name>
        <dbReference type="ChEBI" id="CHEBI:57692"/>
    </ligand>
</feature>
<evidence type="ECO:0000313" key="20">
    <source>
        <dbReference type="EMBL" id="BBI92528.1"/>
    </source>
</evidence>
<feature type="binding site" evidence="17">
    <location>
        <position position="188"/>
    </location>
    <ligand>
        <name>FAD</name>
        <dbReference type="ChEBI" id="CHEBI:57692"/>
    </ligand>
</feature>
<dbReference type="InterPro" id="IPR001433">
    <property type="entry name" value="OxRdtase_FAD/NAD-bd"/>
</dbReference>
<feature type="site" description="Involved in heme-bound ligand stabilization and O-O bond activation" evidence="17">
    <location>
        <position position="29"/>
    </location>
</feature>
<dbReference type="SUPFAM" id="SSF46458">
    <property type="entry name" value="Globin-like"/>
    <property type="match status" value="1"/>
</dbReference>
<dbReference type="InterPro" id="IPR017938">
    <property type="entry name" value="Riboflavin_synthase-like_b-brl"/>
</dbReference>
<dbReference type="PROSITE" id="PS01033">
    <property type="entry name" value="GLOBIN"/>
    <property type="match status" value="1"/>
</dbReference>
<evidence type="ECO:0000256" key="13">
    <source>
        <dbReference type="ARBA" id="ARBA00023027"/>
    </source>
</evidence>
<feature type="active site" description="Charge relay system" evidence="17">
    <location>
        <position position="95"/>
    </location>
</feature>
<dbReference type="PANTHER" id="PTHR43396">
    <property type="entry name" value="FLAVOHEMOPROTEIN"/>
    <property type="match status" value="1"/>
</dbReference>
<dbReference type="PROSITE" id="PS51384">
    <property type="entry name" value="FAD_FR"/>
    <property type="match status" value="1"/>
</dbReference>
<dbReference type="Gene3D" id="1.10.490.10">
    <property type="entry name" value="Globins"/>
    <property type="match status" value="1"/>
</dbReference>
<evidence type="ECO:0000256" key="11">
    <source>
        <dbReference type="ARBA" id="ARBA00023002"/>
    </source>
</evidence>
<keyword evidence="7 17" id="KW-0285">Flavoprotein</keyword>
<comment type="domain">
    <text evidence="17">Consists of two distinct domains; an N-terminal heme-containing oxygen-binding domain and a C-terminal reductase domain with binding sites for FAD and NAD(P)H.</text>
</comment>
<evidence type="ECO:0000259" key="19">
    <source>
        <dbReference type="PROSITE" id="PS51384"/>
    </source>
</evidence>
<dbReference type="HAMAP" id="MF_01252">
    <property type="entry name" value="Hmp"/>
    <property type="match status" value="1"/>
</dbReference>
<evidence type="ECO:0000256" key="1">
    <source>
        <dbReference type="ARBA" id="ARBA00006401"/>
    </source>
</evidence>
<evidence type="ECO:0000313" key="21">
    <source>
        <dbReference type="Proteomes" id="UP000324392"/>
    </source>
</evidence>
<dbReference type="NCBIfam" id="NF009805">
    <property type="entry name" value="PRK13289.1"/>
    <property type="match status" value="1"/>
</dbReference>
<evidence type="ECO:0000256" key="5">
    <source>
        <dbReference type="ARBA" id="ARBA00022617"/>
    </source>
</evidence>
<feature type="active site" description="Charge relay system" evidence="17">
    <location>
        <position position="135"/>
    </location>
</feature>
<dbReference type="GO" id="GO:0008941">
    <property type="term" value="F:nitric oxide dioxygenase NAD(P)H activity"/>
    <property type="evidence" value="ECO:0007669"/>
    <property type="project" value="UniProtKB-UniRule"/>
</dbReference>
<dbReference type="FunFam" id="2.40.30.10:FF:000034">
    <property type="entry name" value="Flavohemoprotein"/>
    <property type="match status" value="1"/>
</dbReference>
<comment type="catalytic activity">
    <reaction evidence="16 17">
        <text>2 nitric oxide + NADPH + 2 O2 = 2 nitrate + NADP(+) + H(+)</text>
        <dbReference type="Rhea" id="RHEA:19465"/>
        <dbReference type="ChEBI" id="CHEBI:15378"/>
        <dbReference type="ChEBI" id="CHEBI:15379"/>
        <dbReference type="ChEBI" id="CHEBI:16480"/>
        <dbReference type="ChEBI" id="CHEBI:17632"/>
        <dbReference type="ChEBI" id="CHEBI:57783"/>
        <dbReference type="ChEBI" id="CHEBI:58349"/>
        <dbReference type="EC" id="1.14.12.17"/>
    </reaction>
</comment>
<evidence type="ECO:0000256" key="14">
    <source>
        <dbReference type="ARBA" id="ARBA00025094"/>
    </source>
</evidence>
<evidence type="ECO:0000256" key="2">
    <source>
        <dbReference type="ARBA" id="ARBA00008414"/>
    </source>
</evidence>
<dbReference type="InterPro" id="IPR039261">
    <property type="entry name" value="FNR_nucleotide-bd"/>
</dbReference>
<dbReference type="CDD" id="cd06184">
    <property type="entry name" value="flavohem_like_fad_nad_binding"/>
    <property type="match status" value="1"/>
</dbReference>
<evidence type="ECO:0000256" key="9">
    <source>
        <dbReference type="ARBA" id="ARBA00022827"/>
    </source>
</evidence>
<evidence type="ECO:0000256" key="7">
    <source>
        <dbReference type="ARBA" id="ARBA00022630"/>
    </source>
</evidence>
<evidence type="ECO:0000256" key="15">
    <source>
        <dbReference type="ARBA" id="ARBA00048649"/>
    </source>
</evidence>
<reference evidence="20 21" key="1">
    <citation type="submission" date="2019-03" db="EMBL/GenBank/DDBJ databases">
        <title>The genome sequence of Candidatus Serratia symbiotica strain IS.</title>
        <authorList>
            <person name="Nikoh N."/>
            <person name="Koga R."/>
            <person name="Oshima K."/>
            <person name="Hattori M."/>
            <person name="Fukatsu T."/>
        </authorList>
    </citation>
    <scope>NUCLEOTIDE SEQUENCE [LARGE SCALE GENOMIC DNA]</scope>
    <source>
        <strain evidence="20 21">IS</strain>
    </source>
</reference>
<evidence type="ECO:0000256" key="6">
    <source>
        <dbReference type="ARBA" id="ARBA00022621"/>
    </source>
</evidence>
<evidence type="ECO:0000256" key="3">
    <source>
        <dbReference type="ARBA" id="ARBA00022448"/>
    </source>
</evidence>
<dbReference type="GO" id="GO:0071500">
    <property type="term" value="P:cellular response to nitrosative stress"/>
    <property type="evidence" value="ECO:0007669"/>
    <property type="project" value="TreeGrafter"/>
</dbReference>
<comment type="similarity">
    <text evidence="2 17">Belongs to the globin family. Two-domain flavohemoproteins subfamily.</text>
</comment>
<feature type="region of interest" description="Reductase" evidence="17">
    <location>
        <begin position="147"/>
        <end position="435"/>
    </location>
</feature>
<comment type="similarity">
    <text evidence="1 17">In the C-terminal section; belongs to the flavoprotein pyridine nucleotide cytochrome reductase family.</text>
</comment>
<keyword evidence="4 17" id="KW-0216">Detoxification</keyword>
<keyword evidence="3 17" id="KW-0813">Transport</keyword>
<dbReference type="GO" id="GO:0071949">
    <property type="term" value="F:FAD binding"/>
    <property type="evidence" value="ECO:0007669"/>
    <property type="project" value="InterPro"/>
</dbReference>
<keyword evidence="6 17" id="KW-0561">Oxygen transport</keyword>
<dbReference type="PANTHER" id="PTHR43396:SF3">
    <property type="entry name" value="FLAVOHEMOPROTEIN"/>
    <property type="match status" value="1"/>
</dbReference>
<dbReference type="InterPro" id="IPR000971">
    <property type="entry name" value="Globin"/>
</dbReference>
<dbReference type="RefSeq" id="WP_006708456.1">
    <property type="nucleotide sequence ID" value="NZ_AP019531.1"/>
</dbReference>
<comment type="cofactor">
    <cofactor evidence="17">
        <name>FAD</name>
        <dbReference type="ChEBI" id="CHEBI:57692"/>
    </cofactor>
    <text evidence="17">Binds 1 FAD per subunit.</text>
</comment>
<dbReference type="CDD" id="cd14776">
    <property type="entry name" value="HmpEc-globin-like"/>
    <property type="match status" value="1"/>
</dbReference>
<keyword evidence="9 17" id="KW-0274">FAD</keyword>
<keyword evidence="8 17" id="KW-0479">Metal-binding</keyword>
<keyword evidence="13 17" id="KW-0520">NAD</keyword>
<dbReference type="Pfam" id="PF00042">
    <property type="entry name" value="Globin"/>
    <property type="match status" value="1"/>
</dbReference>
<evidence type="ECO:0000256" key="12">
    <source>
        <dbReference type="ARBA" id="ARBA00023004"/>
    </source>
</evidence>
<evidence type="ECO:0000256" key="8">
    <source>
        <dbReference type="ARBA" id="ARBA00022723"/>
    </source>
</evidence>
<dbReference type="AlphaFoldDB" id="A0A455VPB3"/>
<evidence type="ECO:0000256" key="10">
    <source>
        <dbReference type="ARBA" id="ARBA00022857"/>
    </source>
</evidence>
<dbReference type="GO" id="GO:0020037">
    <property type="term" value="F:heme binding"/>
    <property type="evidence" value="ECO:0007669"/>
    <property type="project" value="InterPro"/>
</dbReference>
<evidence type="ECO:0000256" key="16">
    <source>
        <dbReference type="ARBA" id="ARBA00049433"/>
    </source>
</evidence>
<keyword evidence="10 17" id="KW-0521">NADP</keyword>
<proteinExistence type="inferred from homology"/>
<feature type="domain" description="Globin" evidence="18">
    <location>
        <begin position="1"/>
        <end position="136"/>
    </location>
</feature>
<dbReference type="FunFam" id="3.40.50.80:FF:000010">
    <property type="entry name" value="Flavohemoprotein"/>
    <property type="match status" value="1"/>
</dbReference>
<dbReference type="Proteomes" id="UP000324392">
    <property type="component" value="Chromosome"/>
</dbReference>
<feature type="binding site" evidence="17">
    <location>
        <begin position="204"/>
        <end position="207"/>
    </location>
    <ligand>
        <name>FAD</name>
        <dbReference type="ChEBI" id="CHEBI:57692"/>
    </ligand>
</feature>
<keyword evidence="5 17" id="KW-0349">Heme</keyword>
<evidence type="ECO:0000259" key="18">
    <source>
        <dbReference type="PROSITE" id="PS01033"/>
    </source>
</evidence>
<feature type="site" description="Influences the redox potential of the prosthetic heme and FAD groups" evidence="17">
    <location>
        <position position="388"/>
    </location>
</feature>
<comment type="function">
    <text evidence="14 17">Is involved in NO detoxification in an aerobic process, termed nitric oxide dioxygenase (NOD) reaction that utilizes O(2) and NAD(P)H to convert NO to nitrate, which protects the bacterium from various noxious nitrogen compounds. Therefore, plays a central role in the inducible response to nitrosative stress.</text>
</comment>
<feature type="domain" description="FAD-binding FR-type" evidence="19">
    <location>
        <begin position="150"/>
        <end position="255"/>
    </location>
</feature>
<name>A0A455VPB3_9GAMM</name>
<feature type="binding site" description="proximal binding residue" evidence="17">
    <location>
        <position position="85"/>
    </location>
    <ligand>
        <name>heme b</name>
        <dbReference type="ChEBI" id="CHEBI:60344"/>
    </ligand>
    <ligandPart>
        <name>Fe</name>
        <dbReference type="ChEBI" id="CHEBI:18248"/>
    </ligandPart>
</feature>
<dbReference type="GO" id="GO:0019825">
    <property type="term" value="F:oxygen binding"/>
    <property type="evidence" value="ECO:0007669"/>
    <property type="project" value="InterPro"/>
</dbReference>
<dbReference type="InterPro" id="IPR009050">
    <property type="entry name" value="Globin-like_sf"/>
</dbReference>
<feature type="binding site" evidence="17">
    <location>
        <begin position="268"/>
        <end position="273"/>
    </location>
    <ligand>
        <name>NADP(+)</name>
        <dbReference type="ChEBI" id="CHEBI:58349"/>
    </ligand>
</feature>
<dbReference type="InterPro" id="IPR012292">
    <property type="entry name" value="Globin/Proto"/>
</dbReference>
<organism evidence="20 21">
    <name type="scientific">Serratia symbiotica</name>
    <dbReference type="NCBI Taxonomy" id="138074"/>
    <lineage>
        <taxon>Bacteria</taxon>
        <taxon>Pseudomonadati</taxon>
        <taxon>Pseudomonadota</taxon>
        <taxon>Gammaproteobacteria</taxon>
        <taxon>Enterobacterales</taxon>
        <taxon>Yersiniaceae</taxon>
        <taxon>Serratia</taxon>
    </lineage>
</organism>
<evidence type="ECO:0000256" key="17">
    <source>
        <dbReference type="HAMAP-Rule" id="MF_01252"/>
    </source>
</evidence>
<dbReference type="GO" id="GO:0009636">
    <property type="term" value="P:response to toxic substance"/>
    <property type="evidence" value="ECO:0007669"/>
    <property type="project" value="UniProtKB-KW"/>
</dbReference>
<dbReference type="EMBL" id="AP019531">
    <property type="protein sequence ID" value="BBI92528.1"/>
    <property type="molecule type" value="Genomic_DNA"/>
</dbReference>
<dbReference type="GO" id="GO:0046872">
    <property type="term" value="F:metal ion binding"/>
    <property type="evidence" value="ECO:0007669"/>
    <property type="project" value="UniProtKB-KW"/>
</dbReference>
<keyword evidence="11 17" id="KW-0560">Oxidoreductase</keyword>
<comment type="cofactor">
    <cofactor evidence="17">
        <name>heme b</name>
        <dbReference type="ChEBI" id="CHEBI:60344"/>
    </cofactor>
    <text evidence="17">Binds 1 heme b (iron(II)-protoporphyrin IX) group per subunit.</text>
</comment>
<dbReference type="Pfam" id="PF00970">
    <property type="entry name" value="FAD_binding_6"/>
    <property type="match status" value="1"/>
</dbReference>
<dbReference type="Gene3D" id="2.40.30.10">
    <property type="entry name" value="Translation factors"/>
    <property type="match status" value="1"/>
</dbReference>
<feature type="site" description="Influences the redox potential of the prosthetic heme and FAD groups" evidence="17">
    <location>
        <position position="84"/>
    </location>
</feature>
<dbReference type="FunFam" id="1.10.490.10:FF:000003">
    <property type="entry name" value="Flavohemoprotein"/>
    <property type="match status" value="1"/>
</dbReference>